<dbReference type="EMBL" id="SZYD01000014">
    <property type="protein sequence ID" value="KAD4178048.1"/>
    <property type="molecule type" value="Genomic_DNA"/>
</dbReference>
<accession>A0A5N6MUK5</accession>
<evidence type="ECO:0000313" key="2">
    <source>
        <dbReference type="EMBL" id="KAD4178048.1"/>
    </source>
</evidence>
<gene>
    <name evidence="2" type="ORF">E3N88_26639</name>
</gene>
<proteinExistence type="predicted"/>
<feature type="compositionally biased region" description="Basic and acidic residues" evidence="1">
    <location>
        <begin position="13"/>
        <end position="28"/>
    </location>
</feature>
<keyword evidence="3" id="KW-1185">Reference proteome</keyword>
<evidence type="ECO:0000313" key="3">
    <source>
        <dbReference type="Proteomes" id="UP000326396"/>
    </source>
</evidence>
<feature type="region of interest" description="Disordered" evidence="1">
    <location>
        <begin position="1"/>
        <end position="28"/>
    </location>
</feature>
<sequence length="98" mass="10730">MGSHDVAELSPAEIDRKKGIQSDGGESRKFLLRKPSHVSSWLGSMICELKPIVQQPIVVDSKKDSLRKLVEPLVKQAGILVGSQGDENDEFTHHVDGV</sequence>
<organism evidence="2 3">
    <name type="scientific">Mikania micrantha</name>
    <name type="common">bitter vine</name>
    <dbReference type="NCBI Taxonomy" id="192012"/>
    <lineage>
        <taxon>Eukaryota</taxon>
        <taxon>Viridiplantae</taxon>
        <taxon>Streptophyta</taxon>
        <taxon>Embryophyta</taxon>
        <taxon>Tracheophyta</taxon>
        <taxon>Spermatophyta</taxon>
        <taxon>Magnoliopsida</taxon>
        <taxon>eudicotyledons</taxon>
        <taxon>Gunneridae</taxon>
        <taxon>Pentapetalae</taxon>
        <taxon>asterids</taxon>
        <taxon>campanulids</taxon>
        <taxon>Asterales</taxon>
        <taxon>Asteraceae</taxon>
        <taxon>Asteroideae</taxon>
        <taxon>Heliantheae alliance</taxon>
        <taxon>Eupatorieae</taxon>
        <taxon>Mikania</taxon>
    </lineage>
</organism>
<reference evidence="2 3" key="1">
    <citation type="submission" date="2019-05" db="EMBL/GenBank/DDBJ databases">
        <title>Mikania micrantha, genome provides insights into the molecular mechanism of rapid growth.</title>
        <authorList>
            <person name="Liu B."/>
        </authorList>
    </citation>
    <scope>NUCLEOTIDE SEQUENCE [LARGE SCALE GENOMIC DNA]</scope>
    <source>
        <strain evidence="2">NLD-2019</strain>
        <tissue evidence="2">Leaf</tissue>
    </source>
</reference>
<evidence type="ECO:0000256" key="1">
    <source>
        <dbReference type="SAM" id="MobiDB-lite"/>
    </source>
</evidence>
<protein>
    <submittedName>
        <fullName evidence="2">Uncharacterized protein</fullName>
    </submittedName>
</protein>
<comment type="caution">
    <text evidence="2">The sequence shown here is derived from an EMBL/GenBank/DDBJ whole genome shotgun (WGS) entry which is preliminary data.</text>
</comment>
<name>A0A5N6MUK5_9ASTR</name>
<dbReference type="Proteomes" id="UP000326396">
    <property type="component" value="Linkage Group LG4"/>
</dbReference>
<dbReference type="AlphaFoldDB" id="A0A5N6MUK5"/>